<comment type="caution">
    <text evidence="1">The sequence shown here is derived from an EMBL/GenBank/DDBJ whole genome shotgun (WGS) entry which is preliminary data.</text>
</comment>
<dbReference type="AlphaFoldDB" id="A0A478FS26"/>
<dbReference type="Proteomes" id="UP000324831">
    <property type="component" value="Unassembled WGS sequence"/>
</dbReference>
<organism evidence="1 2">
    <name type="scientific">Candidatus Mycoplasma haematohominis</name>
    <dbReference type="NCBI Taxonomy" id="1494318"/>
    <lineage>
        <taxon>Bacteria</taxon>
        <taxon>Bacillati</taxon>
        <taxon>Mycoplasmatota</taxon>
        <taxon>Mollicutes</taxon>
        <taxon>Mycoplasmataceae</taxon>
        <taxon>Mycoplasma</taxon>
    </lineage>
</organism>
<name>A0A478FS26_9MOLU</name>
<evidence type="ECO:0000313" key="2">
    <source>
        <dbReference type="Proteomes" id="UP000324831"/>
    </source>
</evidence>
<proteinExistence type="predicted"/>
<evidence type="ECO:0000313" key="1">
    <source>
        <dbReference type="EMBL" id="GCE63874.1"/>
    </source>
</evidence>
<gene>
    <name evidence="1" type="ORF">MHSWG343_08810</name>
</gene>
<protein>
    <submittedName>
        <fullName evidence="1">Uncharacterized protein</fullName>
    </submittedName>
</protein>
<reference evidence="1 2" key="1">
    <citation type="submission" date="2019-01" db="EMBL/GenBank/DDBJ databases">
        <title>Draft genome sequences of Candidatus Mycoplasma haemohominis SWG34-3 identified from a patient with pyrexia, anemia and liver dysfunction.</title>
        <authorList>
            <person name="Sekizuka T."/>
            <person name="Hattori N."/>
            <person name="Katano H."/>
            <person name="Takuma T."/>
            <person name="Ito T."/>
            <person name="Arai N."/>
            <person name="Yanai R."/>
            <person name="Ishii S."/>
            <person name="Miura Y."/>
            <person name="Tokunaga T."/>
            <person name="Watanabe H."/>
            <person name="Nomura N."/>
            <person name="Eguchi J."/>
            <person name="Arai T."/>
            <person name="Hasegawa H."/>
            <person name="Nakamaki T."/>
            <person name="Wakita T."/>
            <person name="Niki Y."/>
            <person name="Kuroda M."/>
        </authorList>
    </citation>
    <scope>NUCLEOTIDE SEQUENCE [LARGE SCALE GENOMIC DNA]</scope>
    <source>
        <strain evidence="1">SWG34-3</strain>
    </source>
</reference>
<sequence>MRIFDYFFNRYGIPLLVVGSTGAGIKLYFGKVGYLTSGNSEIFSSLEGLEQLDNFQADQPQDIVEQPKAPAELPPPVKQPEPSVPEIVTFAKKISGAGFKLINENTSDDVIRNIMFQRLYPNKDDAFSYGENQLFKGSIRFSFKTKNFESKHKKHLKTISKPDNKQVNDFKQSCLAALKIEYTDDKDGNNQLSRLREWCTEPKVKDVLSRHKFKVFSDPKHDKQVESSIRKILAGWFKKEKNHKWWEKQSFFSKDEIKQILNGKENVGIRNEKEVTVNQIRIVKDKCLKELDKNFERENFYLTKDFIDQMNNKSSLKVDAFQEVAIFCSVPTEAKDYVKDAMQGVLRNHFDSKIKNDYCYVNGKQPAYYAKVSTADPFEGKTFWCAVRLLYETKPKKP</sequence>
<dbReference type="EMBL" id="BIMN01000005">
    <property type="protein sequence ID" value="GCE63874.1"/>
    <property type="molecule type" value="Genomic_DNA"/>
</dbReference>
<accession>A0A478FS26</accession>